<proteinExistence type="predicted"/>
<name>X1DX23_9ZZZZ</name>
<gene>
    <name evidence="1" type="ORF">S03H2_07626</name>
</gene>
<evidence type="ECO:0000313" key="1">
    <source>
        <dbReference type="EMBL" id="GAH24842.1"/>
    </source>
</evidence>
<protein>
    <submittedName>
        <fullName evidence="1">Uncharacterized protein</fullName>
    </submittedName>
</protein>
<sequence>MGKLTTGVFGIKIYDSVGGLIMEISDDAVTGVTSIAVQAAAPVGPADKDVWMDI</sequence>
<organism evidence="1">
    <name type="scientific">marine sediment metagenome</name>
    <dbReference type="NCBI Taxonomy" id="412755"/>
    <lineage>
        <taxon>unclassified sequences</taxon>
        <taxon>metagenomes</taxon>
        <taxon>ecological metagenomes</taxon>
    </lineage>
</organism>
<reference evidence="1" key="1">
    <citation type="journal article" date="2014" name="Front. Microbiol.">
        <title>High frequency of phylogenetically diverse reductive dehalogenase-homologous genes in deep subseafloor sedimentary metagenomes.</title>
        <authorList>
            <person name="Kawai M."/>
            <person name="Futagami T."/>
            <person name="Toyoda A."/>
            <person name="Takaki Y."/>
            <person name="Nishi S."/>
            <person name="Hori S."/>
            <person name="Arai W."/>
            <person name="Tsubouchi T."/>
            <person name="Morono Y."/>
            <person name="Uchiyama I."/>
            <person name="Ito T."/>
            <person name="Fujiyama A."/>
            <person name="Inagaki F."/>
            <person name="Takami H."/>
        </authorList>
    </citation>
    <scope>NUCLEOTIDE SEQUENCE</scope>
    <source>
        <strain evidence="1">Expedition CK06-06</strain>
    </source>
</reference>
<dbReference type="EMBL" id="BARU01003553">
    <property type="protein sequence ID" value="GAH24842.1"/>
    <property type="molecule type" value="Genomic_DNA"/>
</dbReference>
<accession>X1DX23</accession>
<dbReference type="AlphaFoldDB" id="X1DX23"/>
<comment type="caution">
    <text evidence="1">The sequence shown here is derived from an EMBL/GenBank/DDBJ whole genome shotgun (WGS) entry which is preliminary data.</text>
</comment>